<dbReference type="OrthoDB" id="9779889at2"/>
<dbReference type="SUPFAM" id="SSF46565">
    <property type="entry name" value="Chaperone J-domain"/>
    <property type="match status" value="1"/>
</dbReference>
<proteinExistence type="predicted"/>
<dbReference type="STRING" id="119641.SAMN05421842_1454"/>
<sequence>MDPYKILGINENASEEDIKDKYQKIVEECTEKDEDGYSQGILKDVNIAYDILINGNLYKEVRSLIDKNNFLAAEAKLNVVDNRSSAEWNYLQGFIAVQKGWFDTGLKYLKTATEIEPNNIEYLNGLNTLQSKVMEFAANYAKKNIKPNSNNVNACGGGSGGGNGGMC</sequence>
<dbReference type="Gene3D" id="1.10.287.110">
    <property type="entry name" value="DnaJ domain"/>
    <property type="match status" value="1"/>
</dbReference>
<dbReference type="Pfam" id="PF00226">
    <property type="entry name" value="DnaJ"/>
    <property type="match status" value="1"/>
</dbReference>
<dbReference type="CDD" id="cd06257">
    <property type="entry name" value="DnaJ"/>
    <property type="match status" value="1"/>
</dbReference>
<dbReference type="AlphaFoldDB" id="A0A1I1S6B1"/>
<evidence type="ECO:0000256" key="1">
    <source>
        <dbReference type="ARBA" id="ARBA00022705"/>
    </source>
</evidence>
<dbReference type="InterPro" id="IPR036869">
    <property type="entry name" value="J_dom_sf"/>
</dbReference>
<gene>
    <name evidence="3" type="ORF">SAMN05421842_1454</name>
</gene>
<dbReference type="GO" id="GO:0006260">
    <property type="term" value="P:DNA replication"/>
    <property type="evidence" value="ECO:0007669"/>
    <property type="project" value="UniProtKB-KW"/>
</dbReference>
<reference evidence="3 4" key="1">
    <citation type="submission" date="2016-10" db="EMBL/GenBank/DDBJ databases">
        <authorList>
            <person name="de Groot N.N."/>
        </authorList>
    </citation>
    <scope>NUCLEOTIDE SEQUENCE [LARGE SCALE GENOMIC DNA]</scope>
    <source>
        <strain evidence="3 4">DSM 12992</strain>
    </source>
</reference>
<keyword evidence="4" id="KW-1185">Reference proteome</keyword>
<dbReference type="SUPFAM" id="SSF48452">
    <property type="entry name" value="TPR-like"/>
    <property type="match status" value="1"/>
</dbReference>
<dbReference type="InterPro" id="IPR011990">
    <property type="entry name" value="TPR-like_helical_dom_sf"/>
</dbReference>
<keyword evidence="1" id="KW-0235">DNA replication</keyword>
<organism evidence="3 4">
    <name type="scientific">Clostridium uliginosum</name>
    <dbReference type="NCBI Taxonomy" id="119641"/>
    <lineage>
        <taxon>Bacteria</taxon>
        <taxon>Bacillati</taxon>
        <taxon>Bacillota</taxon>
        <taxon>Clostridia</taxon>
        <taxon>Eubacteriales</taxon>
        <taxon>Clostridiaceae</taxon>
        <taxon>Clostridium</taxon>
    </lineage>
</organism>
<evidence type="ECO:0000259" key="2">
    <source>
        <dbReference type="PROSITE" id="PS50076"/>
    </source>
</evidence>
<dbReference type="PROSITE" id="PS50076">
    <property type="entry name" value="DNAJ_2"/>
    <property type="match status" value="1"/>
</dbReference>
<evidence type="ECO:0000313" key="3">
    <source>
        <dbReference type="EMBL" id="SFD42045.1"/>
    </source>
</evidence>
<dbReference type="Proteomes" id="UP000199263">
    <property type="component" value="Unassembled WGS sequence"/>
</dbReference>
<dbReference type="EMBL" id="FOMG01000045">
    <property type="protein sequence ID" value="SFD42045.1"/>
    <property type="molecule type" value="Genomic_DNA"/>
</dbReference>
<protein>
    <recommendedName>
        <fullName evidence="2">J domain-containing protein</fullName>
    </recommendedName>
</protein>
<dbReference type="InterPro" id="IPR001623">
    <property type="entry name" value="DnaJ_domain"/>
</dbReference>
<dbReference type="RefSeq" id="WP_090094393.1">
    <property type="nucleotide sequence ID" value="NZ_FOMG01000045.1"/>
</dbReference>
<feature type="domain" description="J" evidence="2">
    <location>
        <begin position="2"/>
        <end position="69"/>
    </location>
</feature>
<accession>A0A1I1S6B1</accession>
<evidence type="ECO:0000313" key="4">
    <source>
        <dbReference type="Proteomes" id="UP000199263"/>
    </source>
</evidence>
<name>A0A1I1S6B1_9CLOT</name>